<dbReference type="GO" id="GO:0140115">
    <property type="term" value="P:export across plasma membrane"/>
    <property type="evidence" value="ECO:0007669"/>
    <property type="project" value="UniProtKB-ARBA"/>
</dbReference>
<reference evidence="8 9" key="1">
    <citation type="submission" date="2021-11" db="EMBL/GenBank/DDBJ databases">
        <title>Black yeast isolated from Biological Soil Crust.</title>
        <authorList>
            <person name="Kurbessoian T."/>
        </authorList>
    </citation>
    <scope>NUCLEOTIDE SEQUENCE [LARGE SCALE GENOMIC DNA]</scope>
    <source>
        <strain evidence="8 9">CCFEE 5522</strain>
    </source>
</reference>
<protein>
    <recommendedName>
        <fullName evidence="7">Major facilitator superfamily (MFS) profile domain-containing protein</fullName>
    </recommendedName>
</protein>
<feature type="transmembrane region" description="Helical" evidence="6">
    <location>
        <begin position="176"/>
        <end position="198"/>
    </location>
</feature>
<feature type="domain" description="Major facilitator superfamily (MFS) profile" evidence="7">
    <location>
        <begin position="50"/>
        <end position="462"/>
    </location>
</feature>
<feature type="compositionally biased region" description="Low complexity" evidence="5">
    <location>
        <begin position="25"/>
        <end position="36"/>
    </location>
</feature>
<feature type="transmembrane region" description="Helical" evidence="6">
    <location>
        <begin position="399"/>
        <end position="423"/>
    </location>
</feature>
<feature type="transmembrane region" description="Helical" evidence="6">
    <location>
        <begin position="435"/>
        <end position="455"/>
    </location>
</feature>
<evidence type="ECO:0000313" key="8">
    <source>
        <dbReference type="EMBL" id="KAK4539880.1"/>
    </source>
</evidence>
<keyword evidence="3 6" id="KW-1133">Transmembrane helix</keyword>
<feature type="transmembrane region" description="Helical" evidence="6">
    <location>
        <begin position="265"/>
        <end position="287"/>
    </location>
</feature>
<feature type="transmembrane region" description="Helical" evidence="6">
    <location>
        <begin position="88"/>
        <end position="105"/>
    </location>
</feature>
<evidence type="ECO:0000256" key="3">
    <source>
        <dbReference type="ARBA" id="ARBA00022989"/>
    </source>
</evidence>
<dbReference type="AlphaFoldDB" id="A0AAV9J559"/>
<dbReference type="CDD" id="cd17323">
    <property type="entry name" value="MFS_Tpo1_MDR_like"/>
    <property type="match status" value="1"/>
</dbReference>
<evidence type="ECO:0000256" key="4">
    <source>
        <dbReference type="ARBA" id="ARBA00023136"/>
    </source>
</evidence>
<dbReference type="PANTHER" id="PTHR23502">
    <property type="entry name" value="MAJOR FACILITATOR SUPERFAMILY"/>
    <property type="match status" value="1"/>
</dbReference>
<dbReference type="PROSITE" id="PS50850">
    <property type="entry name" value="MFS"/>
    <property type="match status" value="1"/>
</dbReference>
<dbReference type="Pfam" id="PF07690">
    <property type="entry name" value="MFS_1"/>
    <property type="match status" value="1"/>
</dbReference>
<feature type="transmembrane region" description="Helical" evidence="6">
    <location>
        <begin position="340"/>
        <end position="359"/>
    </location>
</feature>
<feature type="transmembrane region" description="Helical" evidence="6">
    <location>
        <begin position="204"/>
        <end position="226"/>
    </location>
</feature>
<keyword evidence="4 6" id="KW-0472">Membrane</keyword>
<dbReference type="InterPro" id="IPR011701">
    <property type="entry name" value="MFS"/>
</dbReference>
<dbReference type="PRINTS" id="PR01036">
    <property type="entry name" value="TCRTETB"/>
</dbReference>
<evidence type="ECO:0000259" key="7">
    <source>
        <dbReference type="PROSITE" id="PS50850"/>
    </source>
</evidence>
<comment type="subcellular location">
    <subcellularLocation>
        <location evidence="1">Membrane</location>
        <topology evidence="1">Multi-pass membrane protein</topology>
    </subcellularLocation>
</comment>
<feature type="transmembrane region" description="Helical" evidence="6">
    <location>
        <begin position="299"/>
        <end position="319"/>
    </location>
</feature>
<dbReference type="Gene3D" id="1.20.1250.20">
    <property type="entry name" value="MFS general substrate transporter like domains"/>
    <property type="match status" value="1"/>
</dbReference>
<dbReference type="Proteomes" id="UP001324427">
    <property type="component" value="Unassembled WGS sequence"/>
</dbReference>
<dbReference type="PROSITE" id="PS00216">
    <property type="entry name" value="SUGAR_TRANSPORT_1"/>
    <property type="match status" value="1"/>
</dbReference>
<feature type="compositionally biased region" description="Basic and acidic residues" evidence="5">
    <location>
        <begin position="13"/>
        <end position="22"/>
    </location>
</feature>
<evidence type="ECO:0000313" key="9">
    <source>
        <dbReference type="Proteomes" id="UP001324427"/>
    </source>
</evidence>
<dbReference type="PANTHER" id="PTHR23502:SF60">
    <property type="entry name" value="MAJOR FACILITATOR SUPERFAMILY (MFS) PROFILE DOMAIN-CONTAINING PROTEIN-RELATED"/>
    <property type="match status" value="1"/>
</dbReference>
<sequence>MAFIKAKLGLGLHDSDSGESEPKSTQQQENTATTTAIDPKQWSNSVRKRALCCLGLFAVLEPFSSSMIAPALQLIAAEFHITSSVKRNLVLSSFVLPYAFGSLLVAPVSESVGRRPVLLASAVFFLAFTIACGFAQTSAQLIVFRVLSGFGGCVPLAIGAAVVGDLYGPHERGSAMAVYSGLQVAGPALGPIVGGWIAQSINSWRWTFYVCAMASAVVTTIGLVYLPETYAPKLNRQHKQPLSHCFHSLDRPFILLATQPIIQVLAAYAAIVFGVYYILLTTIVGVFETNYGQSTGIASLHYLALLLGFMVSVVGGGKAMDALYRRMTKDGQGPSPEARIPFLAASGTLLPAGLLLYGWTAQYRVFWFAPDIGLFLIGLGISAPRAAIQHYILDCYSSLGFAASALAAMNVARFLAGFGFPLFADVMFDALGLGWGSSLLALAAAVTGCLAVSLWKFGPQLRGMSSFADA</sequence>
<keyword evidence="2 6" id="KW-0812">Transmembrane</keyword>
<dbReference type="SUPFAM" id="SSF103473">
    <property type="entry name" value="MFS general substrate transporter"/>
    <property type="match status" value="1"/>
</dbReference>
<dbReference type="InterPro" id="IPR005829">
    <property type="entry name" value="Sugar_transporter_CS"/>
</dbReference>
<dbReference type="InterPro" id="IPR036259">
    <property type="entry name" value="MFS_trans_sf"/>
</dbReference>
<gene>
    <name evidence="8" type="ORF">LTR36_010274</name>
</gene>
<dbReference type="InterPro" id="IPR020846">
    <property type="entry name" value="MFS_dom"/>
</dbReference>
<feature type="transmembrane region" description="Helical" evidence="6">
    <location>
        <begin position="365"/>
        <end position="387"/>
    </location>
</feature>
<name>A0AAV9J559_9PEZI</name>
<feature type="region of interest" description="Disordered" evidence="5">
    <location>
        <begin position="12"/>
        <end position="38"/>
    </location>
</feature>
<keyword evidence="9" id="KW-1185">Reference proteome</keyword>
<evidence type="ECO:0000256" key="5">
    <source>
        <dbReference type="SAM" id="MobiDB-lite"/>
    </source>
</evidence>
<dbReference type="GO" id="GO:0022857">
    <property type="term" value="F:transmembrane transporter activity"/>
    <property type="evidence" value="ECO:0007669"/>
    <property type="project" value="InterPro"/>
</dbReference>
<evidence type="ECO:0000256" key="1">
    <source>
        <dbReference type="ARBA" id="ARBA00004141"/>
    </source>
</evidence>
<evidence type="ECO:0000256" key="6">
    <source>
        <dbReference type="SAM" id="Phobius"/>
    </source>
</evidence>
<feature type="transmembrane region" description="Helical" evidence="6">
    <location>
        <begin position="117"/>
        <end position="136"/>
    </location>
</feature>
<feature type="transmembrane region" description="Helical" evidence="6">
    <location>
        <begin position="50"/>
        <end position="76"/>
    </location>
</feature>
<evidence type="ECO:0000256" key="2">
    <source>
        <dbReference type="ARBA" id="ARBA00022692"/>
    </source>
</evidence>
<proteinExistence type="predicted"/>
<dbReference type="GO" id="GO:0042908">
    <property type="term" value="P:xenobiotic transport"/>
    <property type="evidence" value="ECO:0007669"/>
    <property type="project" value="UniProtKB-ARBA"/>
</dbReference>
<accession>A0AAV9J559</accession>
<dbReference type="GO" id="GO:0005886">
    <property type="term" value="C:plasma membrane"/>
    <property type="evidence" value="ECO:0007669"/>
    <property type="project" value="TreeGrafter"/>
</dbReference>
<feature type="transmembrane region" description="Helical" evidence="6">
    <location>
        <begin position="142"/>
        <end position="164"/>
    </location>
</feature>
<organism evidence="8 9">
    <name type="scientific">Oleoguttula mirabilis</name>
    <dbReference type="NCBI Taxonomy" id="1507867"/>
    <lineage>
        <taxon>Eukaryota</taxon>
        <taxon>Fungi</taxon>
        <taxon>Dikarya</taxon>
        <taxon>Ascomycota</taxon>
        <taxon>Pezizomycotina</taxon>
        <taxon>Dothideomycetes</taxon>
        <taxon>Dothideomycetidae</taxon>
        <taxon>Mycosphaerellales</taxon>
        <taxon>Teratosphaeriaceae</taxon>
        <taxon>Oleoguttula</taxon>
    </lineage>
</organism>
<dbReference type="EMBL" id="JAVFHQ010000080">
    <property type="protein sequence ID" value="KAK4539880.1"/>
    <property type="molecule type" value="Genomic_DNA"/>
</dbReference>
<comment type="caution">
    <text evidence="8">The sequence shown here is derived from an EMBL/GenBank/DDBJ whole genome shotgun (WGS) entry which is preliminary data.</text>
</comment>